<proteinExistence type="predicted"/>
<keyword evidence="2" id="KW-1185">Reference proteome</keyword>
<dbReference type="SUPFAM" id="SSF64484">
    <property type="entry name" value="beta and beta-prime subunits of DNA dependent RNA-polymerase"/>
    <property type="match status" value="1"/>
</dbReference>
<dbReference type="RefSeq" id="WP_045777025.1">
    <property type="nucleotide sequence ID" value="NZ_LAJY01000574.1"/>
</dbReference>
<protein>
    <recommendedName>
        <fullName evidence="3">DNA-directed RNA polymerase</fullName>
    </recommendedName>
</protein>
<name>A0A0F3IPI2_9PROT</name>
<dbReference type="AlphaFoldDB" id="A0A0F3IPI2"/>
<gene>
    <name evidence="1" type="ORF">VZ95_17615</name>
</gene>
<organism evidence="1 2">
    <name type="scientific">Elstera litoralis</name>
    <dbReference type="NCBI Taxonomy" id="552518"/>
    <lineage>
        <taxon>Bacteria</taxon>
        <taxon>Pseudomonadati</taxon>
        <taxon>Pseudomonadota</taxon>
        <taxon>Alphaproteobacteria</taxon>
        <taxon>Rhodospirillales</taxon>
        <taxon>Rhodospirillaceae</taxon>
        <taxon>Elstera</taxon>
    </lineage>
</organism>
<dbReference type="EMBL" id="LAJY01000574">
    <property type="protein sequence ID" value="KJV08463.1"/>
    <property type="molecule type" value="Genomic_DNA"/>
</dbReference>
<dbReference type="Proteomes" id="UP000033774">
    <property type="component" value="Unassembled WGS sequence"/>
</dbReference>
<dbReference type="PATRIC" id="fig|552518.3.peg.3596"/>
<feature type="non-terminal residue" evidence="1">
    <location>
        <position position="89"/>
    </location>
</feature>
<accession>A0A0F3IPI2</accession>
<comment type="caution">
    <text evidence="1">The sequence shown here is derived from an EMBL/GenBank/DDBJ whole genome shotgun (WGS) entry which is preliminary data.</text>
</comment>
<evidence type="ECO:0000313" key="2">
    <source>
        <dbReference type="Proteomes" id="UP000033774"/>
    </source>
</evidence>
<sequence>MAKSFTGRKRVRKSFGRIPEVAQMPNLIEVQKSSYDHFLQMNVAPEQRAAVGLQEVFRSVFPIKDFSERSQLEFVKYELEEPKYDVEEC</sequence>
<dbReference type="OrthoDB" id="9803954at2"/>
<evidence type="ECO:0008006" key="3">
    <source>
        <dbReference type="Google" id="ProtNLM"/>
    </source>
</evidence>
<evidence type="ECO:0000313" key="1">
    <source>
        <dbReference type="EMBL" id="KJV08463.1"/>
    </source>
</evidence>
<reference evidence="1 2" key="1">
    <citation type="submission" date="2015-03" db="EMBL/GenBank/DDBJ databases">
        <title>Draft genome sequence of Elstera litoralis.</title>
        <authorList>
            <person name="Rahalkar M.C."/>
            <person name="Dhakephalkar P.K."/>
            <person name="Pore S.D."/>
            <person name="Arora P."/>
            <person name="Kapse N.G."/>
            <person name="Pandit P.S."/>
        </authorList>
    </citation>
    <scope>NUCLEOTIDE SEQUENCE [LARGE SCALE GENOMIC DNA]</scope>
    <source>
        <strain evidence="1 2">Dia-1</strain>
    </source>
</reference>
<dbReference type="Gene3D" id="3.90.1100.10">
    <property type="match status" value="1"/>
</dbReference>